<keyword evidence="8" id="KW-1185">Reference proteome</keyword>
<protein>
    <recommendedName>
        <fullName evidence="6">Mutator family transposase</fullName>
    </recommendedName>
</protein>
<dbReference type="NCBIfam" id="NF033543">
    <property type="entry name" value="transpos_IS256"/>
    <property type="match status" value="1"/>
</dbReference>
<keyword evidence="5 6" id="KW-0233">DNA recombination</keyword>
<dbReference type="PROSITE" id="PS01007">
    <property type="entry name" value="TRANSPOSASE_MUTATOR"/>
    <property type="match status" value="1"/>
</dbReference>
<name>A0A1M6GEP6_9FIRM</name>
<accession>A0A1M6GEP6</accession>
<evidence type="ECO:0000313" key="8">
    <source>
        <dbReference type="Proteomes" id="UP000324781"/>
    </source>
</evidence>
<organism evidence="7 8">
    <name type="scientific">Thermoclostridium caenicola</name>
    <dbReference type="NCBI Taxonomy" id="659425"/>
    <lineage>
        <taxon>Bacteria</taxon>
        <taxon>Bacillati</taxon>
        <taxon>Bacillota</taxon>
        <taxon>Clostridia</taxon>
        <taxon>Eubacteriales</taxon>
        <taxon>Oscillospiraceae</taxon>
        <taxon>Thermoclostridium</taxon>
    </lineage>
</organism>
<reference evidence="7 8" key="1">
    <citation type="submission" date="2016-11" db="EMBL/GenBank/DDBJ databases">
        <authorList>
            <person name="Varghese N."/>
            <person name="Submissions S."/>
        </authorList>
    </citation>
    <scope>NUCLEOTIDE SEQUENCE [LARGE SCALE GENOMIC DNA]</scope>
    <source>
        <strain evidence="7 8">DSM 19027</strain>
    </source>
</reference>
<dbReference type="GO" id="GO:0004803">
    <property type="term" value="F:transposase activity"/>
    <property type="evidence" value="ECO:0007669"/>
    <property type="project" value="UniProtKB-UniRule"/>
</dbReference>
<evidence type="ECO:0000256" key="2">
    <source>
        <dbReference type="ARBA" id="ARBA00010961"/>
    </source>
</evidence>
<dbReference type="AlphaFoldDB" id="A0A1M6GEP6"/>
<dbReference type="PANTHER" id="PTHR33217">
    <property type="entry name" value="TRANSPOSASE FOR INSERTION SEQUENCE ELEMENT IS1081"/>
    <property type="match status" value="1"/>
</dbReference>
<evidence type="ECO:0000313" key="7">
    <source>
        <dbReference type="EMBL" id="SHJ08434.1"/>
    </source>
</evidence>
<gene>
    <name evidence="7" type="ORF">SAMN05444373_102331</name>
</gene>
<dbReference type="GO" id="GO:0006313">
    <property type="term" value="P:DNA transposition"/>
    <property type="evidence" value="ECO:0007669"/>
    <property type="project" value="UniProtKB-UniRule"/>
</dbReference>
<sequence length="294" mass="33722">MYLAGVSVRRVEDITEALWGTRVPPGTISELNKKVYVHIDAWRNRPLKSRYLYVYLDGMYLKRNWGGEYENVSILIAMAVNEEGYREVIGASEGMKEDKASWLSFLQGLRERGLTGVQLFIGDKCLGLLEAINEVFPDAKYQRCTVHFYRNVFTVTPRSKVKEVAAMLKAIHAQENKEAARQKAQSVVQKLREMKLKEAAAKIEKGIEETLTYMEFPYAHWSKLRSNNVIERLNREIRRRTRVVGTFPDGNSALMLVCARLRYVASKEWGTKRYMSMRHLEELGAMDGSKVTAG</sequence>
<dbReference type="Proteomes" id="UP000324781">
    <property type="component" value="Unassembled WGS sequence"/>
</dbReference>
<evidence type="ECO:0000256" key="4">
    <source>
        <dbReference type="ARBA" id="ARBA00023125"/>
    </source>
</evidence>
<proteinExistence type="inferred from homology"/>
<keyword evidence="4 6" id="KW-0238">DNA-binding</keyword>
<comment type="function">
    <text evidence="1 6">Required for the transposition of the insertion element.</text>
</comment>
<evidence type="ECO:0000256" key="5">
    <source>
        <dbReference type="ARBA" id="ARBA00023172"/>
    </source>
</evidence>
<dbReference type="GO" id="GO:0003677">
    <property type="term" value="F:DNA binding"/>
    <property type="evidence" value="ECO:0007669"/>
    <property type="project" value="UniProtKB-UniRule"/>
</dbReference>
<evidence type="ECO:0000256" key="1">
    <source>
        <dbReference type="ARBA" id="ARBA00002190"/>
    </source>
</evidence>
<evidence type="ECO:0000256" key="6">
    <source>
        <dbReference type="RuleBase" id="RU365089"/>
    </source>
</evidence>
<dbReference type="Pfam" id="PF00872">
    <property type="entry name" value="Transposase_mut"/>
    <property type="match status" value="1"/>
</dbReference>
<dbReference type="PANTHER" id="PTHR33217:SF7">
    <property type="entry name" value="TRANSPOSASE FOR INSERTION SEQUENCE ELEMENT IS1081"/>
    <property type="match status" value="1"/>
</dbReference>
<keyword evidence="6" id="KW-0814">Transposable element</keyword>
<dbReference type="InterPro" id="IPR001207">
    <property type="entry name" value="Transposase_mutator"/>
</dbReference>
<keyword evidence="3 6" id="KW-0815">Transposition</keyword>
<comment type="similarity">
    <text evidence="2 6">Belongs to the transposase mutator family.</text>
</comment>
<dbReference type="EMBL" id="FQZP01000023">
    <property type="protein sequence ID" value="SHJ08434.1"/>
    <property type="molecule type" value="Genomic_DNA"/>
</dbReference>
<evidence type="ECO:0000256" key="3">
    <source>
        <dbReference type="ARBA" id="ARBA00022578"/>
    </source>
</evidence>